<evidence type="ECO:0000313" key="3">
    <source>
        <dbReference type="Proteomes" id="UP000660680"/>
    </source>
</evidence>
<dbReference type="EMBL" id="BMRB01000009">
    <property type="protein sequence ID" value="GGS58138.1"/>
    <property type="molecule type" value="Genomic_DNA"/>
</dbReference>
<dbReference type="Proteomes" id="UP000660680">
    <property type="component" value="Unassembled WGS sequence"/>
</dbReference>
<evidence type="ECO:0000313" key="2">
    <source>
        <dbReference type="EMBL" id="GGS58138.1"/>
    </source>
</evidence>
<proteinExistence type="predicted"/>
<accession>A0A918LJT3</accession>
<gene>
    <name evidence="2" type="ORF">GCM10010171_61540</name>
</gene>
<comment type="caution">
    <text evidence="2">The sequence shown here is derived from an EMBL/GenBank/DDBJ whole genome shotgun (WGS) entry which is preliminary data.</text>
</comment>
<protein>
    <submittedName>
        <fullName evidence="2">Uncharacterized protein</fullName>
    </submittedName>
</protein>
<keyword evidence="3" id="KW-1185">Reference proteome</keyword>
<name>A0A918LJT3_9PSEU</name>
<sequence length="96" mass="10469">MGNCQPPKRHVVADGAVLQICDVAQSDPFASPNQTLRIYLSDGQLYSLSVRNFDSPDPATSREETAHPRRVGAGDRRCRNESTARRAGLGYGGRPQ</sequence>
<feature type="compositionally biased region" description="Basic and acidic residues" evidence="1">
    <location>
        <begin position="60"/>
        <end position="84"/>
    </location>
</feature>
<reference evidence="2" key="2">
    <citation type="submission" date="2020-09" db="EMBL/GenBank/DDBJ databases">
        <authorList>
            <person name="Sun Q."/>
            <person name="Ohkuma M."/>
        </authorList>
    </citation>
    <scope>NUCLEOTIDE SEQUENCE</scope>
    <source>
        <strain evidence="2">JCM 3276</strain>
    </source>
</reference>
<dbReference type="AlphaFoldDB" id="A0A918LJT3"/>
<organism evidence="2 3">
    <name type="scientific">Actinokineospora fastidiosa</name>
    <dbReference type="NCBI Taxonomy" id="1816"/>
    <lineage>
        <taxon>Bacteria</taxon>
        <taxon>Bacillati</taxon>
        <taxon>Actinomycetota</taxon>
        <taxon>Actinomycetes</taxon>
        <taxon>Pseudonocardiales</taxon>
        <taxon>Pseudonocardiaceae</taxon>
        <taxon>Actinokineospora</taxon>
    </lineage>
</organism>
<feature type="region of interest" description="Disordered" evidence="1">
    <location>
        <begin position="51"/>
        <end position="96"/>
    </location>
</feature>
<reference evidence="2" key="1">
    <citation type="journal article" date="2014" name="Int. J. Syst. Evol. Microbiol.">
        <title>Complete genome sequence of Corynebacterium casei LMG S-19264T (=DSM 44701T), isolated from a smear-ripened cheese.</title>
        <authorList>
            <consortium name="US DOE Joint Genome Institute (JGI-PGF)"/>
            <person name="Walter F."/>
            <person name="Albersmeier A."/>
            <person name="Kalinowski J."/>
            <person name="Ruckert C."/>
        </authorList>
    </citation>
    <scope>NUCLEOTIDE SEQUENCE</scope>
    <source>
        <strain evidence="2">JCM 3276</strain>
    </source>
</reference>
<evidence type="ECO:0000256" key="1">
    <source>
        <dbReference type="SAM" id="MobiDB-lite"/>
    </source>
</evidence>